<comment type="similarity">
    <text evidence="3">Belongs to the DHNA family.</text>
</comment>
<evidence type="ECO:0000256" key="4">
    <source>
        <dbReference type="ARBA" id="ARBA00013043"/>
    </source>
</evidence>
<gene>
    <name evidence="9" type="ORF">MNBD_BACTEROID06-1738</name>
</gene>
<dbReference type="GO" id="GO:0005737">
    <property type="term" value="C:cytoplasm"/>
    <property type="evidence" value="ECO:0007669"/>
    <property type="project" value="TreeGrafter"/>
</dbReference>
<dbReference type="NCBIfam" id="TIGR00525">
    <property type="entry name" value="folB"/>
    <property type="match status" value="1"/>
</dbReference>
<dbReference type="GO" id="GO:0046656">
    <property type="term" value="P:folic acid biosynthetic process"/>
    <property type="evidence" value="ECO:0007669"/>
    <property type="project" value="UniProtKB-KW"/>
</dbReference>
<evidence type="ECO:0000256" key="3">
    <source>
        <dbReference type="ARBA" id="ARBA00005708"/>
    </source>
</evidence>
<keyword evidence="6 9" id="KW-0456">Lyase</keyword>
<dbReference type="SMART" id="SM00905">
    <property type="entry name" value="FolB"/>
    <property type="match status" value="1"/>
</dbReference>
<dbReference type="InterPro" id="IPR043133">
    <property type="entry name" value="GTP-CH-I_C/QueF"/>
</dbReference>
<proteinExistence type="inferred from homology"/>
<evidence type="ECO:0000259" key="8">
    <source>
        <dbReference type="SMART" id="SM00905"/>
    </source>
</evidence>
<dbReference type="GO" id="GO:0004150">
    <property type="term" value="F:dihydroneopterin aldolase activity"/>
    <property type="evidence" value="ECO:0007669"/>
    <property type="project" value="UniProtKB-EC"/>
</dbReference>
<dbReference type="InterPro" id="IPR006157">
    <property type="entry name" value="FolB_dom"/>
</dbReference>
<dbReference type="Pfam" id="PF02152">
    <property type="entry name" value="FolB"/>
    <property type="match status" value="1"/>
</dbReference>
<evidence type="ECO:0000256" key="1">
    <source>
        <dbReference type="ARBA" id="ARBA00001353"/>
    </source>
</evidence>
<dbReference type="PANTHER" id="PTHR42844">
    <property type="entry name" value="DIHYDRONEOPTERIN ALDOLASE 1-RELATED"/>
    <property type="match status" value="1"/>
</dbReference>
<dbReference type="Gene3D" id="3.30.1130.10">
    <property type="match status" value="1"/>
</dbReference>
<protein>
    <recommendedName>
        <fullName evidence="4">dihydroneopterin aldolase</fullName>
        <ecNumber evidence="4">4.1.2.25</ecNumber>
    </recommendedName>
    <alternativeName>
        <fullName evidence="7">7,8-dihydroneopterin aldolase</fullName>
    </alternativeName>
</protein>
<comment type="pathway">
    <text evidence="2">Cofactor biosynthesis; tetrahydrofolate biosynthesis; 2-amino-4-hydroxy-6-hydroxymethyl-7,8-dihydropteridine diphosphate from 7,8-dihydroneopterin triphosphate: step 3/4.</text>
</comment>
<dbReference type="EC" id="4.1.2.25" evidence="4"/>
<feature type="domain" description="Dihydroneopterin aldolase/epimerase" evidence="8">
    <location>
        <begin position="4"/>
        <end position="116"/>
    </location>
</feature>
<dbReference type="InterPro" id="IPR006156">
    <property type="entry name" value="Dihydroneopterin_aldolase"/>
</dbReference>
<evidence type="ECO:0000313" key="9">
    <source>
        <dbReference type="EMBL" id="VAW28355.1"/>
    </source>
</evidence>
<dbReference type="EMBL" id="UOES01000389">
    <property type="protein sequence ID" value="VAW28355.1"/>
    <property type="molecule type" value="Genomic_DNA"/>
</dbReference>
<evidence type="ECO:0000256" key="5">
    <source>
        <dbReference type="ARBA" id="ARBA00022909"/>
    </source>
</evidence>
<sequence>MAIISLEGLEFFAYHGVHDFEKKQGNSFIVDVEVDVDVSQAEQTDELSGTIDYEKLFHIVSAEMEIRSKLLEHVSSRICDSVLKQWEQIQHIKVKIGKLNPPIGAVCKMSSVTVKRHR</sequence>
<dbReference type="AlphaFoldDB" id="A0A3B0UBM3"/>
<evidence type="ECO:0000256" key="6">
    <source>
        <dbReference type="ARBA" id="ARBA00023239"/>
    </source>
</evidence>
<organism evidence="9">
    <name type="scientific">hydrothermal vent metagenome</name>
    <dbReference type="NCBI Taxonomy" id="652676"/>
    <lineage>
        <taxon>unclassified sequences</taxon>
        <taxon>metagenomes</taxon>
        <taxon>ecological metagenomes</taxon>
    </lineage>
</organism>
<reference evidence="9" key="1">
    <citation type="submission" date="2018-06" db="EMBL/GenBank/DDBJ databases">
        <authorList>
            <person name="Zhirakovskaya E."/>
        </authorList>
    </citation>
    <scope>NUCLEOTIDE SEQUENCE</scope>
</reference>
<dbReference type="PANTHER" id="PTHR42844:SF1">
    <property type="entry name" value="DIHYDRONEOPTERIN ALDOLASE 1-RELATED"/>
    <property type="match status" value="1"/>
</dbReference>
<dbReference type="SUPFAM" id="SSF55620">
    <property type="entry name" value="Tetrahydrobiopterin biosynthesis enzymes-like"/>
    <property type="match status" value="1"/>
</dbReference>
<keyword evidence="5" id="KW-0289">Folate biosynthesis</keyword>
<accession>A0A3B0UBM3</accession>
<dbReference type="NCBIfam" id="TIGR00526">
    <property type="entry name" value="folB_dom"/>
    <property type="match status" value="1"/>
</dbReference>
<name>A0A3B0UBM3_9ZZZZ</name>
<evidence type="ECO:0000256" key="7">
    <source>
        <dbReference type="ARBA" id="ARBA00032903"/>
    </source>
</evidence>
<comment type="catalytic activity">
    <reaction evidence="1">
        <text>7,8-dihydroneopterin = 6-hydroxymethyl-7,8-dihydropterin + glycolaldehyde</text>
        <dbReference type="Rhea" id="RHEA:10540"/>
        <dbReference type="ChEBI" id="CHEBI:17001"/>
        <dbReference type="ChEBI" id="CHEBI:17071"/>
        <dbReference type="ChEBI" id="CHEBI:44841"/>
        <dbReference type="EC" id="4.1.2.25"/>
    </reaction>
</comment>
<evidence type="ECO:0000256" key="2">
    <source>
        <dbReference type="ARBA" id="ARBA00005013"/>
    </source>
</evidence>